<reference evidence="3" key="1">
    <citation type="journal article" date="2015" name="MBio">
        <title>Genome-Resolved Metagenomic Analysis Reveals Roles for Candidate Phyla and Other Microbial Community Members in Biogeochemical Transformations in Oil Reservoirs.</title>
        <authorList>
            <person name="Hu P."/>
            <person name="Tom L."/>
            <person name="Singh A."/>
            <person name="Thomas B.C."/>
            <person name="Baker B.J."/>
            <person name="Piceno Y.M."/>
            <person name="Andersen G.L."/>
            <person name="Banfield J.F."/>
        </authorList>
    </citation>
    <scope>NUCLEOTIDE SEQUENCE [LARGE SCALE GENOMIC DNA]</scope>
</reference>
<sequence length="185" mass="21910">MRLVWWFDHRQQFRNTQAFFFNTNVLLYIQQKNFFWTDKFYVKNESGENLYLVEGELLSWGKRLHIFNSESKEVAFLKQRVWSWMPKYELFVEGDMKAEINRNFSFFKPHYTVTGPDWDITGDFLAHNYVITQNGEAVVTISKKWLSWGDTYELDIKDSVNEVLALSVVLAIDADLQSASQLHSD</sequence>
<evidence type="ECO:0000256" key="1">
    <source>
        <dbReference type="ARBA" id="ARBA00005437"/>
    </source>
</evidence>
<organism evidence="2 3">
    <name type="scientific">candidate division WS6 bacterium 36_33</name>
    <dbReference type="NCBI Taxonomy" id="1641388"/>
    <lineage>
        <taxon>Bacteria</taxon>
        <taxon>Candidatus Dojkabacteria</taxon>
    </lineage>
</organism>
<evidence type="ECO:0000313" key="3">
    <source>
        <dbReference type="Proteomes" id="UP000053469"/>
    </source>
</evidence>
<comment type="caution">
    <text evidence="2">The sequence shown here is derived from an EMBL/GenBank/DDBJ whole genome shotgun (WGS) entry which is preliminary data.</text>
</comment>
<accession>A0A124FU42</accession>
<dbReference type="SUPFAM" id="SSF54518">
    <property type="entry name" value="Tubby C-terminal domain-like"/>
    <property type="match status" value="1"/>
</dbReference>
<dbReference type="EMBL" id="LGGI01000011">
    <property type="protein sequence ID" value="KUK67432.1"/>
    <property type="molecule type" value="Genomic_DNA"/>
</dbReference>
<dbReference type="Gene3D" id="2.40.160.200">
    <property type="entry name" value="LURP1-related"/>
    <property type="match status" value="1"/>
</dbReference>
<evidence type="ECO:0000313" key="2">
    <source>
        <dbReference type="EMBL" id="KUK67432.1"/>
    </source>
</evidence>
<comment type="similarity">
    <text evidence="1">Belongs to the LOR family.</text>
</comment>
<dbReference type="InterPro" id="IPR007612">
    <property type="entry name" value="LOR"/>
</dbReference>
<dbReference type="InterPro" id="IPR038595">
    <property type="entry name" value="LOR_sf"/>
</dbReference>
<dbReference type="Proteomes" id="UP000053469">
    <property type="component" value="Unassembled WGS sequence"/>
</dbReference>
<dbReference type="AlphaFoldDB" id="A0A124FU42"/>
<name>A0A124FU42_9BACT</name>
<dbReference type="Pfam" id="PF04525">
    <property type="entry name" value="LOR"/>
    <property type="match status" value="1"/>
</dbReference>
<gene>
    <name evidence="2" type="ORF">XD87_0136</name>
</gene>
<proteinExistence type="inferred from homology"/>
<protein>
    <submittedName>
        <fullName evidence="2">YxjI</fullName>
    </submittedName>
</protein>
<dbReference type="InterPro" id="IPR025659">
    <property type="entry name" value="Tubby-like_C"/>
</dbReference>